<reference evidence="6 7" key="1">
    <citation type="journal article" date="2015" name="Nat. Commun.">
        <title>Outbred genome sequencing and CRISPR/Cas9 gene editing in butterflies.</title>
        <authorList>
            <person name="Li X."/>
            <person name="Fan D."/>
            <person name="Zhang W."/>
            <person name="Liu G."/>
            <person name="Zhang L."/>
            <person name="Zhao L."/>
            <person name="Fang X."/>
            <person name="Chen L."/>
            <person name="Dong Y."/>
            <person name="Chen Y."/>
            <person name="Ding Y."/>
            <person name="Zhao R."/>
            <person name="Feng M."/>
            <person name="Zhu Y."/>
            <person name="Feng Y."/>
            <person name="Jiang X."/>
            <person name="Zhu D."/>
            <person name="Xiang H."/>
            <person name="Feng X."/>
            <person name="Li S."/>
            <person name="Wang J."/>
            <person name="Zhang G."/>
            <person name="Kronforst M.R."/>
            <person name="Wang W."/>
        </authorList>
    </citation>
    <scope>NUCLEOTIDE SEQUENCE [LARGE SCALE GENOMIC DNA]</scope>
    <source>
        <strain evidence="6">Ya'a_city_454_Pm</strain>
        <tissue evidence="6">Whole body</tissue>
    </source>
</reference>
<gene>
    <name evidence="6" type="ORF">RR48_14562</name>
</gene>
<protein>
    <submittedName>
        <fullName evidence="6">Sphingomyelin phosphodiesterase 4</fullName>
    </submittedName>
</protein>
<dbReference type="Proteomes" id="UP000053240">
    <property type="component" value="Unassembled WGS sequence"/>
</dbReference>
<feature type="transmembrane region" description="Helical" evidence="5">
    <location>
        <begin position="806"/>
        <end position="825"/>
    </location>
</feature>
<evidence type="ECO:0000256" key="2">
    <source>
        <dbReference type="ARBA" id="ARBA00022692"/>
    </source>
</evidence>
<dbReference type="AlphaFoldDB" id="A0A194QMD9"/>
<organism evidence="6 7">
    <name type="scientific">Papilio machaon</name>
    <name type="common">Old World swallowtail butterfly</name>
    <dbReference type="NCBI Taxonomy" id="76193"/>
    <lineage>
        <taxon>Eukaryota</taxon>
        <taxon>Metazoa</taxon>
        <taxon>Ecdysozoa</taxon>
        <taxon>Arthropoda</taxon>
        <taxon>Hexapoda</taxon>
        <taxon>Insecta</taxon>
        <taxon>Pterygota</taxon>
        <taxon>Neoptera</taxon>
        <taxon>Endopterygota</taxon>
        <taxon>Lepidoptera</taxon>
        <taxon>Glossata</taxon>
        <taxon>Ditrysia</taxon>
        <taxon>Papilionoidea</taxon>
        <taxon>Papilionidae</taxon>
        <taxon>Papilioninae</taxon>
        <taxon>Papilio</taxon>
    </lineage>
</organism>
<dbReference type="GO" id="GO:0050290">
    <property type="term" value="F:sphingomyelin phosphodiesterase D activity"/>
    <property type="evidence" value="ECO:0007669"/>
    <property type="project" value="InterPro"/>
</dbReference>
<evidence type="ECO:0000256" key="4">
    <source>
        <dbReference type="ARBA" id="ARBA00023136"/>
    </source>
</evidence>
<dbReference type="STRING" id="76193.A0A194QMD9"/>
<dbReference type="PANTHER" id="PTHR12988:SF6">
    <property type="entry name" value="SPHINGOMYELIN PHOSPHODIESTERASE 4"/>
    <property type="match status" value="1"/>
</dbReference>
<proteinExistence type="predicted"/>
<dbReference type="Pfam" id="PF14724">
    <property type="entry name" value="mit_SMPDase"/>
    <property type="match status" value="2"/>
</dbReference>
<keyword evidence="3 5" id="KW-1133">Transmembrane helix</keyword>
<evidence type="ECO:0000256" key="1">
    <source>
        <dbReference type="ARBA" id="ARBA00004167"/>
    </source>
</evidence>
<comment type="subcellular location">
    <subcellularLocation>
        <location evidence="1">Membrane</location>
        <topology evidence="1">Single-pass membrane protein</topology>
    </subcellularLocation>
</comment>
<evidence type="ECO:0000313" key="6">
    <source>
        <dbReference type="EMBL" id="KPJ06120.1"/>
    </source>
</evidence>
<evidence type="ECO:0000313" key="7">
    <source>
        <dbReference type="Proteomes" id="UP000053240"/>
    </source>
</evidence>
<dbReference type="GO" id="GO:0016020">
    <property type="term" value="C:membrane"/>
    <property type="evidence" value="ECO:0007669"/>
    <property type="project" value="UniProtKB-SubCell"/>
</dbReference>
<dbReference type="EMBL" id="KQ461198">
    <property type="protein sequence ID" value="KPJ06120.1"/>
    <property type="molecule type" value="Genomic_DNA"/>
</dbReference>
<accession>A0A194QMD9</accession>
<dbReference type="GO" id="GO:0046475">
    <property type="term" value="P:glycerophospholipid catabolic process"/>
    <property type="evidence" value="ECO:0007669"/>
    <property type="project" value="TreeGrafter"/>
</dbReference>
<keyword evidence="2 5" id="KW-0812">Transmembrane</keyword>
<evidence type="ECO:0000256" key="5">
    <source>
        <dbReference type="SAM" id="Phobius"/>
    </source>
</evidence>
<dbReference type="FunCoup" id="A0A194QMD9">
    <property type="interactions" value="1608"/>
</dbReference>
<dbReference type="PANTHER" id="PTHR12988">
    <property type="entry name" value="SPHINGOMYELIN PHOSPHODIESTERASE 4"/>
    <property type="match status" value="1"/>
</dbReference>
<dbReference type="GO" id="GO:0046513">
    <property type="term" value="P:ceramide biosynthetic process"/>
    <property type="evidence" value="ECO:0007669"/>
    <property type="project" value="TreeGrafter"/>
</dbReference>
<name>A0A194QMD9_PAPMA</name>
<keyword evidence="4 5" id="KW-0472">Membrane</keyword>
<dbReference type="GO" id="GO:0006685">
    <property type="term" value="P:sphingomyelin catabolic process"/>
    <property type="evidence" value="ECO:0007669"/>
    <property type="project" value="TreeGrafter"/>
</dbReference>
<dbReference type="InParanoid" id="A0A194QMD9"/>
<sequence length="834" mass="96924">MAQDLMSQFYGCFNLPLQERIMELSRIIEVAIPNKDLQTLFPQLVNNIFASSLNNGWGLNSVTYDGNRNLFEMLISFLEPQGPMFQLCYKLLSDPQLKYNLPLNILPIDLQVTLERGRCPQFYADMLTVDPQSLKLNVVGLSLNPFDYYIFNFALYLISNNHNKTSWENWNSVYFALACDYLTHFLPTDPNVPVLPHIPHYMGKVPMAAPLQTANRPLGSPSLLLIPDLSGISNQHTSAQTQSRNEVWRSETVLQVFIDIWMSIEQYSNGNIDNFQQNYPVLTSSPERVRTVRVLVKHIHSFSAKYLSDLATRSSALRKYARQIMCARAYHYVKHLVTTWPLDASFRLVIELWLSLIQPWRYMDNAISQERFPRAQPLQEESNSNTLDASYTQFIAENFPTYTCIFQLVLPRFMRLDLTTYKNAVMLFRLGKVFSQQHLIPILWNLEKAMMDNTSSLQNSPDNSYSNISAEHSYTYNGISLSKWVAIAKQSISELNVAANFEYCPIWSENKKSYMMEFIKKIHTAKLIAEKNVEEFNKRINQQQQGFWATVKHWLLIVNKDEDELLYEEIKKVPDYLNNCIHYFCNIFGVNDNMLLSLETGIEDVSQEDVSFDNSSNFALSITNKLRSKPTSINYMGDPDLMPITSYENTILVRMFYQIASRLNEIYGDEFSSCWNRNDFWGYVAREILQKPCTIQTYVRDATNRNNVVRHELPARLSLRRLGSHYGDEFSACWNRNDFWGYVAREILQKPCTIQTYVRDATNRNNVVRHELPARLSLRRLGSHVCIVWITIGYLLSLLFSNSVILYVMFIFIMWSVYILIKASLKMLKIMKDK</sequence>
<dbReference type="InterPro" id="IPR024129">
    <property type="entry name" value="Sphingomy_SMPD4"/>
</dbReference>
<evidence type="ECO:0000256" key="3">
    <source>
        <dbReference type="ARBA" id="ARBA00022989"/>
    </source>
</evidence>
<keyword evidence="7" id="KW-1185">Reference proteome</keyword>